<proteinExistence type="predicted"/>
<accession>A0ACC3NAC0</accession>
<name>A0ACC3NAC0_9PEZI</name>
<evidence type="ECO:0000313" key="2">
    <source>
        <dbReference type="Proteomes" id="UP001281147"/>
    </source>
</evidence>
<protein>
    <submittedName>
        <fullName evidence="1">Uncharacterized protein</fullName>
    </submittedName>
</protein>
<sequence length="101" mass="11412">MDMFADLEWAYVPKTLVFRGLRSHDEVKLIQDRLVGTVAKKGTVLCFKQAKEVIHKFRVLSENAVVEEESTMEKTETANQAACSPNFKEAHRAPEDGSRVC</sequence>
<keyword evidence="2" id="KW-1185">Reference proteome</keyword>
<dbReference type="Proteomes" id="UP001281147">
    <property type="component" value="Unassembled WGS sequence"/>
</dbReference>
<gene>
    <name evidence="1" type="ORF">LTR37_008573</name>
</gene>
<dbReference type="EMBL" id="JAUTXU010000063">
    <property type="protein sequence ID" value="KAK3713381.1"/>
    <property type="molecule type" value="Genomic_DNA"/>
</dbReference>
<evidence type="ECO:0000313" key="1">
    <source>
        <dbReference type="EMBL" id="KAK3713381.1"/>
    </source>
</evidence>
<organism evidence="1 2">
    <name type="scientific">Vermiconidia calcicola</name>
    <dbReference type="NCBI Taxonomy" id="1690605"/>
    <lineage>
        <taxon>Eukaryota</taxon>
        <taxon>Fungi</taxon>
        <taxon>Dikarya</taxon>
        <taxon>Ascomycota</taxon>
        <taxon>Pezizomycotina</taxon>
        <taxon>Dothideomycetes</taxon>
        <taxon>Dothideomycetidae</taxon>
        <taxon>Mycosphaerellales</taxon>
        <taxon>Extremaceae</taxon>
        <taxon>Vermiconidia</taxon>
    </lineage>
</organism>
<reference evidence="1" key="1">
    <citation type="submission" date="2023-07" db="EMBL/GenBank/DDBJ databases">
        <title>Black Yeasts Isolated from many extreme environments.</title>
        <authorList>
            <person name="Coleine C."/>
            <person name="Stajich J.E."/>
            <person name="Selbmann L."/>
        </authorList>
    </citation>
    <scope>NUCLEOTIDE SEQUENCE</scope>
    <source>
        <strain evidence="1">CCFEE 5714</strain>
    </source>
</reference>
<comment type="caution">
    <text evidence="1">The sequence shown here is derived from an EMBL/GenBank/DDBJ whole genome shotgun (WGS) entry which is preliminary data.</text>
</comment>